<dbReference type="EMBL" id="FUWH01000006">
    <property type="protein sequence ID" value="SJZ93065.1"/>
    <property type="molecule type" value="Genomic_DNA"/>
</dbReference>
<dbReference type="GO" id="GO:0005507">
    <property type="term" value="F:copper ion binding"/>
    <property type="evidence" value="ECO:0007669"/>
    <property type="project" value="TreeGrafter"/>
</dbReference>
<proteinExistence type="inferred from homology"/>
<evidence type="ECO:0000313" key="4">
    <source>
        <dbReference type="EMBL" id="SJZ93065.1"/>
    </source>
</evidence>
<comment type="subcellular location">
    <subcellularLocation>
        <location evidence="2">Cytoplasm</location>
    </subcellularLocation>
</comment>
<dbReference type="GO" id="GO:0005737">
    <property type="term" value="C:cytoplasm"/>
    <property type="evidence" value="ECO:0007669"/>
    <property type="project" value="UniProtKB-SubCell"/>
</dbReference>
<feature type="region of interest" description="Disordered" evidence="3">
    <location>
        <begin position="218"/>
        <end position="239"/>
    </location>
</feature>
<evidence type="ECO:0000313" key="5">
    <source>
        <dbReference type="Proteomes" id="UP000190888"/>
    </source>
</evidence>
<protein>
    <recommendedName>
        <fullName evidence="2">PF03932 family protein CutC</fullName>
    </recommendedName>
</protein>
<dbReference type="RefSeq" id="WP_078831698.1">
    <property type="nucleotide sequence ID" value="NZ_FUWH01000006.1"/>
</dbReference>
<dbReference type="SUPFAM" id="SSF110395">
    <property type="entry name" value="CutC-like"/>
    <property type="match status" value="1"/>
</dbReference>
<dbReference type="FunFam" id="3.20.20.380:FF:000001">
    <property type="entry name" value="Copper homeostasis protein CutC"/>
    <property type="match status" value="1"/>
</dbReference>
<dbReference type="InterPro" id="IPR005627">
    <property type="entry name" value="CutC-like"/>
</dbReference>
<dbReference type="HAMAP" id="MF_00795">
    <property type="entry name" value="CutC"/>
    <property type="match status" value="1"/>
</dbReference>
<dbReference type="PANTHER" id="PTHR12598">
    <property type="entry name" value="COPPER HOMEOSTASIS PROTEIN CUTC"/>
    <property type="match status" value="1"/>
</dbReference>
<dbReference type="PANTHER" id="PTHR12598:SF0">
    <property type="entry name" value="COPPER HOMEOSTASIS PROTEIN CUTC HOMOLOG"/>
    <property type="match status" value="1"/>
</dbReference>
<reference evidence="4 5" key="1">
    <citation type="submission" date="2017-02" db="EMBL/GenBank/DDBJ databases">
        <authorList>
            <person name="Peterson S.W."/>
        </authorList>
    </citation>
    <scope>NUCLEOTIDE SEQUENCE [LARGE SCALE GENOMIC DNA]</scope>
    <source>
        <strain evidence="4 5">DSM 22335</strain>
    </source>
</reference>
<dbReference type="Proteomes" id="UP000190888">
    <property type="component" value="Unassembled WGS sequence"/>
</dbReference>
<dbReference type="Gene3D" id="3.20.20.380">
    <property type="entry name" value="Copper homeostasis (CutC) domain"/>
    <property type="match status" value="1"/>
</dbReference>
<dbReference type="InterPro" id="IPR036822">
    <property type="entry name" value="CutC-like_dom_sf"/>
</dbReference>
<keyword evidence="2" id="KW-0963">Cytoplasm</keyword>
<evidence type="ECO:0000256" key="2">
    <source>
        <dbReference type="HAMAP-Rule" id="MF_00795"/>
    </source>
</evidence>
<evidence type="ECO:0000256" key="1">
    <source>
        <dbReference type="ARBA" id="ARBA00007768"/>
    </source>
</evidence>
<gene>
    <name evidence="2" type="primary">cutC</name>
    <name evidence="4" type="ORF">SAMN04488132_106122</name>
</gene>
<comment type="similarity">
    <text evidence="1 2">Belongs to the CutC family.</text>
</comment>
<evidence type="ECO:0000256" key="3">
    <source>
        <dbReference type="SAM" id="MobiDB-lite"/>
    </source>
</evidence>
<organism evidence="4 5">
    <name type="scientific">Sediminibacterium ginsengisoli</name>
    <dbReference type="NCBI Taxonomy" id="413434"/>
    <lineage>
        <taxon>Bacteria</taxon>
        <taxon>Pseudomonadati</taxon>
        <taxon>Bacteroidota</taxon>
        <taxon>Chitinophagia</taxon>
        <taxon>Chitinophagales</taxon>
        <taxon>Chitinophagaceae</taxon>
        <taxon>Sediminibacterium</taxon>
    </lineage>
</organism>
<dbReference type="STRING" id="413434.SAMN04488132_106122"/>
<sequence>MSSLLEIAVFNIQAALTAAAAGADRIELCDNENDGGTTPSYGTLKIARERISLPVFPILRPRGGDFFYNEEEFEVMKKDLLLCKELQFEGIVTGLLLQNGQIDTDRTAQLVNLAYPMDVTFHRAFDRAVNPIEALEDIIGCGCSRILTSGQVPMAWDGRELIRHLTEQAGDRIVIMPGSGVRSHNIKELQAYTGATELHSSAKKSYSSSMEYEQVSMQEELTSPGTDPEEIRNMKAALR</sequence>
<dbReference type="OrthoDB" id="9815677at2"/>
<dbReference type="Pfam" id="PF03932">
    <property type="entry name" value="CutC"/>
    <property type="match status" value="1"/>
</dbReference>
<keyword evidence="5" id="KW-1185">Reference proteome</keyword>
<comment type="caution">
    <text evidence="2">Once thought to be involved in copper homeostasis, experiments in E.coli have shown this is not the case.</text>
</comment>
<dbReference type="AlphaFoldDB" id="A0A1T4PN91"/>
<accession>A0A1T4PN91</accession>
<name>A0A1T4PN91_9BACT</name>